<dbReference type="Pfam" id="PF07681">
    <property type="entry name" value="DoxX"/>
    <property type="match status" value="1"/>
</dbReference>
<comment type="similarity">
    <text evidence="2">Belongs to the DoxX family.</text>
</comment>
<evidence type="ECO:0000256" key="3">
    <source>
        <dbReference type="ARBA" id="ARBA00022475"/>
    </source>
</evidence>
<dbReference type="EMBL" id="BMIO01000003">
    <property type="protein sequence ID" value="GGD37639.1"/>
    <property type="molecule type" value="Genomic_DNA"/>
</dbReference>
<dbReference type="OrthoDB" id="121744at2"/>
<gene>
    <name evidence="8" type="ORF">GCM10010989_09720</name>
</gene>
<protein>
    <recommendedName>
        <fullName evidence="10">DoxX family protein</fullName>
    </recommendedName>
</protein>
<evidence type="ECO:0008006" key="10">
    <source>
        <dbReference type="Google" id="ProtNLM"/>
    </source>
</evidence>
<dbReference type="InterPro" id="IPR051907">
    <property type="entry name" value="DoxX-like_oxidoreductase"/>
</dbReference>
<keyword evidence="4 7" id="KW-0812">Transmembrane</keyword>
<reference evidence="8 9" key="1">
    <citation type="journal article" date="2014" name="Int. J. Syst. Evol. Microbiol.">
        <title>Complete genome sequence of Corynebacterium casei LMG S-19264T (=DSM 44701T), isolated from a smear-ripened cheese.</title>
        <authorList>
            <consortium name="US DOE Joint Genome Institute (JGI-PGF)"/>
            <person name="Walter F."/>
            <person name="Albersmeier A."/>
            <person name="Kalinowski J."/>
            <person name="Ruckert C."/>
        </authorList>
    </citation>
    <scope>NUCLEOTIDE SEQUENCE [LARGE SCALE GENOMIC DNA]</scope>
    <source>
        <strain evidence="8 9">CGMCC 1.15358</strain>
    </source>
</reference>
<proteinExistence type="inferred from homology"/>
<evidence type="ECO:0000256" key="6">
    <source>
        <dbReference type="ARBA" id="ARBA00023136"/>
    </source>
</evidence>
<feature type="transmembrane region" description="Helical" evidence="7">
    <location>
        <begin position="83"/>
        <end position="111"/>
    </location>
</feature>
<sequence length="152" mass="16656">MRMIASHWQDAPRLLGSRWVEGVALLFVRVALAGVFWRSGRSKVVEGTGLQVSDATRYLFEYEYSAVPLPPAFAAQMATLAEFFLPVLIVLGLATRLSALALLGMTAVIQIFVYPDAWWTVHVIWAGLALVLVSRGAGPFSLDAPLALWSRP</sequence>
<evidence type="ECO:0000256" key="7">
    <source>
        <dbReference type="SAM" id="Phobius"/>
    </source>
</evidence>
<comment type="caution">
    <text evidence="8">The sequence shown here is derived from an EMBL/GenBank/DDBJ whole genome shotgun (WGS) entry which is preliminary data.</text>
</comment>
<keyword evidence="3" id="KW-1003">Cell membrane</keyword>
<dbReference type="InterPro" id="IPR032808">
    <property type="entry name" value="DoxX"/>
</dbReference>
<evidence type="ECO:0000256" key="2">
    <source>
        <dbReference type="ARBA" id="ARBA00006679"/>
    </source>
</evidence>
<accession>A0A916YAP2</accession>
<evidence type="ECO:0000313" key="9">
    <source>
        <dbReference type="Proteomes" id="UP000598997"/>
    </source>
</evidence>
<evidence type="ECO:0000256" key="1">
    <source>
        <dbReference type="ARBA" id="ARBA00004651"/>
    </source>
</evidence>
<keyword evidence="9" id="KW-1185">Reference proteome</keyword>
<dbReference type="PANTHER" id="PTHR33452">
    <property type="entry name" value="OXIDOREDUCTASE CATD-RELATED"/>
    <property type="match status" value="1"/>
</dbReference>
<evidence type="ECO:0000256" key="5">
    <source>
        <dbReference type="ARBA" id="ARBA00022989"/>
    </source>
</evidence>
<feature type="transmembrane region" description="Helical" evidence="7">
    <location>
        <begin position="20"/>
        <end position="37"/>
    </location>
</feature>
<dbReference type="RefSeq" id="WP_066763491.1">
    <property type="nucleotide sequence ID" value="NZ_BMIO01000003.1"/>
</dbReference>
<keyword evidence="5 7" id="KW-1133">Transmembrane helix</keyword>
<comment type="subcellular location">
    <subcellularLocation>
        <location evidence="1">Cell membrane</location>
        <topology evidence="1">Multi-pass membrane protein</topology>
    </subcellularLocation>
</comment>
<evidence type="ECO:0000256" key="4">
    <source>
        <dbReference type="ARBA" id="ARBA00022692"/>
    </source>
</evidence>
<evidence type="ECO:0000313" key="8">
    <source>
        <dbReference type="EMBL" id="GGD37639.1"/>
    </source>
</evidence>
<dbReference type="GO" id="GO:0005886">
    <property type="term" value="C:plasma membrane"/>
    <property type="evidence" value="ECO:0007669"/>
    <property type="project" value="UniProtKB-SubCell"/>
</dbReference>
<keyword evidence="6 7" id="KW-0472">Membrane</keyword>
<dbReference type="Proteomes" id="UP000598997">
    <property type="component" value="Unassembled WGS sequence"/>
</dbReference>
<name>A0A916YAP2_9SPHN</name>
<dbReference type="AlphaFoldDB" id="A0A916YAP2"/>
<organism evidence="8 9">
    <name type="scientific">Croceicoccus pelagius</name>
    <dbReference type="NCBI Taxonomy" id="1703341"/>
    <lineage>
        <taxon>Bacteria</taxon>
        <taxon>Pseudomonadati</taxon>
        <taxon>Pseudomonadota</taxon>
        <taxon>Alphaproteobacteria</taxon>
        <taxon>Sphingomonadales</taxon>
        <taxon>Erythrobacteraceae</taxon>
        <taxon>Croceicoccus</taxon>
    </lineage>
</organism>
<dbReference type="PANTHER" id="PTHR33452:SF1">
    <property type="entry name" value="INNER MEMBRANE PROTEIN YPHA-RELATED"/>
    <property type="match status" value="1"/>
</dbReference>